<feature type="non-terminal residue" evidence="1">
    <location>
        <position position="1"/>
    </location>
</feature>
<gene>
    <name evidence="1" type="ORF">L3Q82_012771</name>
</gene>
<protein>
    <submittedName>
        <fullName evidence="1">Uncharacterized protein</fullName>
    </submittedName>
</protein>
<reference evidence="1" key="1">
    <citation type="submission" date="2022-04" db="EMBL/GenBank/DDBJ databases">
        <title>Jade perch genome.</title>
        <authorList>
            <person name="Chao B."/>
        </authorList>
    </citation>
    <scope>NUCLEOTIDE SEQUENCE</scope>
    <source>
        <strain evidence="1">CB-2022</strain>
    </source>
</reference>
<name>A0ACB8W6S2_9TELE</name>
<evidence type="ECO:0000313" key="2">
    <source>
        <dbReference type="Proteomes" id="UP000831701"/>
    </source>
</evidence>
<sequence length="191" mass="21904">VSSGLHLTVIRRKIWICLTWKKFSASEEALLRLLPVVKAAKRALMEPAGVRWLIPGLRKYPCELTFDTDTVHRKIKLSYNNRKVTHVEEEQPYPDRPERMDQWPQLLCRNSLTSRCYWEVEWSGRVDISVSYRGIRRKGGSVACAFGENNQSWTLTCSDGLYSVCHNKKRRNLSYSSSSSSSSSSSLSLTE</sequence>
<proteinExistence type="predicted"/>
<dbReference type="EMBL" id="CM041545">
    <property type="protein sequence ID" value="KAI3362483.1"/>
    <property type="molecule type" value="Genomic_DNA"/>
</dbReference>
<organism evidence="1 2">
    <name type="scientific">Scortum barcoo</name>
    <name type="common">barcoo grunter</name>
    <dbReference type="NCBI Taxonomy" id="214431"/>
    <lineage>
        <taxon>Eukaryota</taxon>
        <taxon>Metazoa</taxon>
        <taxon>Chordata</taxon>
        <taxon>Craniata</taxon>
        <taxon>Vertebrata</taxon>
        <taxon>Euteleostomi</taxon>
        <taxon>Actinopterygii</taxon>
        <taxon>Neopterygii</taxon>
        <taxon>Teleostei</taxon>
        <taxon>Neoteleostei</taxon>
        <taxon>Acanthomorphata</taxon>
        <taxon>Eupercaria</taxon>
        <taxon>Centrarchiformes</taxon>
        <taxon>Terapontoidei</taxon>
        <taxon>Terapontidae</taxon>
        <taxon>Scortum</taxon>
    </lineage>
</organism>
<accession>A0ACB8W6S2</accession>
<comment type="caution">
    <text evidence="1">The sequence shown here is derived from an EMBL/GenBank/DDBJ whole genome shotgun (WGS) entry which is preliminary data.</text>
</comment>
<evidence type="ECO:0000313" key="1">
    <source>
        <dbReference type="EMBL" id="KAI3362483.1"/>
    </source>
</evidence>
<keyword evidence="2" id="KW-1185">Reference proteome</keyword>
<dbReference type="Proteomes" id="UP000831701">
    <property type="component" value="Chromosome 15"/>
</dbReference>